<keyword evidence="5 12" id="KW-0375">Hydrogen ion transport</keyword>
<evidence type="ECO:0000256" key="10">
    <source>
        <dbReference type="ARBA" id="ARBA00025198"/>
    </source>
</evidence>
<name>A0ABS6G289_9FIRM</name>
<organism evidence="15 16">
    <name type="scientific">Alkaliphilus flagellatus</name>
    <dbReference type="NCBI Taxonomy" id="2841507"/>
    <lineage>
        <taxon>Bacteria</taxon>
        <taxon>Bacillati</taxon>
        <taxon>Bacillota</taxon>
        <taxon>Clostridia</taxon>
        <taxon>Peptostreptococcales</taxon>
        <taxon>Natronincolaceae</taxon>
        <taxon>Alkaliphilus</taxon>
    </lineage>
</organism>
<reference evidence="15 16" key="1">
    <citation type="submission" date="2021-06" db="EMBL/GenBank/DDBJ databases">
        <authorList>
            <person name="Sun Q."/>
            <person name="Li D."/>
        </authorList>
    </citation>
    <scope>NUCLEOTIDE SEQUENCE [LARGE SCALE GENOMIC DNA]</scope>
    <source>
        <strain evidence="15 16">MSJ-5</strain>
    </source>
</reference>
<comment type="subcellular location">
    <subcellularLocation>
        <location evidence="12">Cell membrane</location>
        <topology evidence="12">Single-pass membrane protein</topology>
    </subcellularLocation>
    <subcellularLocation>
        <location evidence="11">Endomembrane system</location>
        <topology evidence="11">Single-pass membrane protein</topology>
    </subcellularLocation>
</comment>
<dbReference type="HAMAP" id="MF_01398">
    <property type="entry name" value="ATP_synth_b_bprime"/>
    <property type="match status" value="1"/>
</dbReference>
<dbReference type="Proteomes" id="UP000779508">
    <property type="component" value="Unassembled WGS sequence"/>
</dbReference>
<evidence type="ECO:0000256" key="5">
    <source>
        <dbReference type="ARBA" id="ARBA00022781"/>
    </source>
</evidence>
<evidence type="ECO:0000256" key="2">
    <source>
        <dbReference type="ARBA" id="ARBA00022448"/>
    </source>
</evidence>
<sequence>MLGLVEINATFIFQIINTLIIYFALRHFLFKPVTEFMENRRRNIEVSIQEAEIKNKESDELKSQYEEKLKEIKKERNTIIEEANRRAEDRGNEIILSAEEEARKILEKARLEVEREKKKMMNELKGEISQLAIAAAEKVIEKDLDQGAHQQMIQQFIDKAGETQWQN</sequence>
<dbReference type="PANTHER" id="PTHR33445">
    <property type="entry name" value="ATP SYNTHASE SUBUNIT B', CHLOROPLASTIC"/>
    <property type="match status" value="1"/>
</dbReference>
<keyword evidence="7 12" id="KW-0406">Ion transport</keyword>
<keyword evidence="14" id="KW-0175">Coiled coil</keyword>
<comment type="caution">
    <text evidence="15">The sequence shown here is derived from an EMBL/GenBank/DDBJ whole genome shotgun (WGS) entry which is preliminary data.</text>
</comment>
<evidence type="ECO:0000313" key="15">
    <source>
        <dbReference type="EMBL" id="MBU5676595.1"/>
    </source>
</evidence>
<evidence type="ECO:0000256" key="4">
    <source>
        <dbReference type="ARBA" id="ARBA00022692"/>
    </source>
</evidence>
<dbReference type="InterPro" id="IPR005864">
    <property type="entry name" value="ATP_synth_F0_bsu_bac"/>
</dbReference>
<keyword evidence="2 12" id="KW-0813">Transport</keyword>
<dbReference type="EMBL" id="JAHLQK010000003">
    <property type="protein sequence ID" value="MBU5676595.1"/>
    <property type="molecule type" value="Genomic_DNA"/>
</dbReference>
<dbReference type="InterPro" id="IPR002146">
    <property type="entry name" value="ATP_synth_b/b'su_bac/chlpt"/>
</dbReference>
<evidence type="ECO:0000256" key="7">
    <source>
        <dbReference type="ARBA" id="ARBA00023065"/>
    </source>
</evidence>
<keyword evidence="16" id="KW-1185">Reference proteome</keyword>
<keyword evidence="6 12" id="KW-1133">Transmembrane helix</keyword>
<dbReference type="Pfam" id="PF00430">
    <property type="entry name" value="ATP-synt_B"/>
    <property type="match status" value="1"/>
</dbReference>
<evidence type="ECO:0000256" key="13">
    <source>
        <dbReference type="RuleBase" id="RU003848"/>
    </source>
</evidence>
<evidence type="ECO:0000256" key="8">
    <source>
        <dbReference type="ARBA" id="ARBA00023136"/>
    </source>
</evidence>
<evidence type="ECO:0000256" key="12">
    <source>
        <dbReference type="HAMAP-Rule" id="MF_01398"/>
    </source>
</evidence>
<accession>A0ABS6G289</accession>
<comment type="function">
    <text evidence="12">Component of the F(0) channel, it forms part of the peripheral stalk, linking F(1) to F(0).</text>
</comment>
<protein>
    <recommendedName>
        <fullName evidence="12">ATP synthase subunit b</fullName>
    </recommendedName>
    <alternativeName>
        <fullName evidence="12">ATP synthase F(0) sector subunit b</fullName>
    </alternativeName>
    <alternativeName>
        <fullName evidence="12">ATPase subunit I</fullName>
    </alternativeName>
    <alternativeName>
        <fullName evidence="12">F-type ATPase subunit b</fullName>
        <shortName evidence="12">F-ATPase subunit b</shortName>
    </alternativeName>
</protein>
<evidence type="ECO:0000256" key="11">
    <source>
        <dbReference type="ARBA" id="ARBA00037847"/>
    </source>
</evidence>
<dbReference type="CDD" id="cd06503">
    <property type="entry name" value="ATP-synt_Fo_b"/>
    <property type="match status" value="1"/>
</dbReference>
<evidence type="ECO:0000256" key="1">
    <source>
        <dbReference type="ARBA" id="ARBA00005513"/>
    </source>
</evidence>
<proteinExistence type="inferred from homology"/>
<dbReference type="NCBIfam" id="TIGR01144">
    <property type="entry name" value="ATP_synt_b"/>
    <property type="match status" value="1"/>
</dbReference>
<keyword evidence="9 12" id="KW-0066">ATP synthesis</keyword>
<dbReference type="PANTHER" id="PTHR33445:SF2">
    <property type="entry name" value="ATP SYNTHASE SUBUNIT B', CHLOROPLASTIC"/>
    <property type="match status" value="1"/>
</dbReference>
<keyword evidence="3 12" id="KW-0138">CF(0)</keyword>
<comment type="subunit">
    <text evidence="12">F-type ATPases have 2 components, F(1) - the catalytic core - and F(0) - the membrane proton channel. F(1) has five subunits: alpha(3), beta(3), gamma(1), delta(1), epsilon(1). F(0) has three main subunits: a(1), b(2) and c(10-14). The alpha and beta chains form an alternating ring which encloses part of the gamma chain. F(1) is attached to F(0) by a central stalk formed by the gamma and epsilon chains, while a peripheral stalk is formed by the delta and b chains.</text>
</comment>
<evidence type="ECO:0000256" key="6">
    <source>
        <dbReference type="ARBA" id="ARBA00022989"/>
    </source>
</evidence>
<comment type="function">
    <text evidence="10 12">F(1)F(0) ATP synthase produces ATP from ADP in the presence of a proton or sodium gradient. F-type ATPases consist of two structural domains, F(1) containing the extramembraneous catalytic core and F(0) containing the membrane proton channel, linked together by a central stalk and a peripheral stalk. During catalysis, ATP synthesis in the catalytic domain of F(1) is coupled via a rotary mechanism of the central stalk subunits to proton translocation.</text>
</comment>
<gene>
    <name evidence="12 15" type="primary">atpF</name>
    <name evidence="15" type="ORF">KQI88_09210</name>
</gene>
<keyword evidence="12" id="KW-1003">Cell membrane</keyword>
<dbReference type="RefSeq" id="WP_216416522.1">
    <property type="nucleotide sequence ID" value="NZ_JAHLQK010000003.1"/>
</dbReference>
<evidence type="ECO:0000256" key="14">
    <source>
        <dbReference type="SAM" id="Coils"/>
    </source>
</evidence>
<comment type="similarity">
    <text evidence="1 12 13">Belongs to the ATPase B chain family.</text>
</comment>
<feature type="transmembrane region" description="Helical" evidence="12">
    <location>
        <begin position="12"/>
        <end position="30"/>
    </location>
</feature>
<feature type="coiled-coil region" evidence="14">
    <location>
        <begin position="34"/>
        <end position="123"/>
    </location>
</feature>
<keyword evidence="4 12" id="KW-0812">Transmembrane</keyword>
<evidence type="ECO:0000256" key="3">
    <source>
        <dbReference type="ARBA" id="ARBA00022547"/>
    </source>
</evidence>
<evidence type="ECO:0000313" key="16">
    <source>
        <dbReference type="Proteomes" id="UP000779508"/>
    </source>
</evidence>
<keyword evidence="8 12" id="KW-0472">Membrane</keyword>
<dbReference type="InterPro" id="IPR050059">
    <property type="entry name" value="ATP_synthase_B_chain"/>
</dbReference>
<evidence type="ECO:0000256" key="9">
    <source>
        <dbReference type="ARBA" id="ARBA00023310"/>
    </source>
</evidence>